<feature type="transmembrane region" description="Helical" evidence="6">
    <location>
        <begin position="12"/>
        <end position="34"/>
    </location>
</feature>
<protein>
    <submittedName>
        <fullName evidence="7">Uncharacterized protein</fullName>
    </submittedName>
</protein>
<evidence type="ECO:0000313" key="8">
    <source>
        <dbReference type="Proteomes" id="UP000827986"/>
    </source>
</evidence>
<dbReference type="InterPro" id="IPR036885">
    <property type="entry name" value="SWIB_MDM2_dom_sf"/>
</dbReference>
<reference evidence="7" key="1">
    <citation type="submission" date="2021-09" db="EMBL/GenBank/DDBJ databases">
        <title>The genome of Mauremys mutica provides insights into the evolution of semi-aquatic lifestyle.</title>
        <authorList>
            <person name="Gong S."/>
            <person name="Gao Y."/>
        </authorList>
    </citation>
    <scope>NUCLEOTIDE SEQUENCE</scope>
    <source>
        <strain evidence="7">MM-2020</strain>
        <tissue evidence="7">Muscle</tissue>
    </source>
</reference>
<dbReference type="PANTHER" id="PTHR23505">
    <property type="entry name" value="SPINSTER"/>
    <property type="match status" value="1"/>
</dbReference>
<dbReference type="PANTHER" id="PTHR23505:SF3">
    <property type="entry name" value="PROTEIN SPINSTER HOMOLOG 3"/>
    <property type="match status" value="1"/>
</dbReference>
<dbReference type="Proteomes" id="UP000827986">
    <property type="component" value="Unassembled WGS sequence"/>
</dbReference>
<comment type="caution">
    <text evidence="7">The sequence shown here is derived from an EMBL/GenBank/DDBJ whole genome shotgun (WGS) entry which is preliminary data.</text>
</comment>
<dbReference type="SUPFAM" id="SSF47592">
    <property type="entry name" value="SWIB/MDM2 domain"/>
    <property type="match status" value="1"/>
</dbReference>
<evidence type="ECO:0000256" key="4">
    <source>
        <dbReference type="ARBA" id="ARBA00022989"/>
    </source>
</evidence>
<proteinExistence type="predicted"/>
<organism evidence="7 8">
    <name type="scientific">Mauremys mutica</name>
    <name type="common">yellowpond turtle</name>
    <dbReference type="NCBI Taxonomy" id="74926"/>
    <lineage>
        <taxon>Eukaryota</taxon>
        <taxon>Metazoa</taxon>
        <taxon>Chordata</taxon>
        <taxon>Craniata</taxon>
        <taxon>Vertebrata</taxon>
        <taxon>Euteleostomi</taxon>
        <taxon>Archelosauria</taxon>
        <taxon>Testudinata</taxon>
        <taxon>Testudines</taxon>
        <taxon>Cryptodira</taxon>
        <taxon>Durocryptodira</taxon>
        <taxon>Testudinoidea</taxon>
        <taxon>Geoemydidae</taxon>
        <taxon>Geoemydinae</taxon>
        <taxon>Mauremys</taxon>
    </lineage>
</organism>
<sequence length="189" mass="20537">MQCKALLIRSRSFIWSSLGVTAMAFVTGALGLWVPLFLDRAQVVHDLVPPCLQEPCKSPNSLIFGGITIATGIVGVISGAAVARKYKKINTKADPLICAMGMFCSAPFLYLSIMLAARSIVATYVQPKLPLLKILQAAGAHGETFTLKELNKSIRNPQQLKTSLFSMSNLCPCDLRRLNEKILETIGLD</sequence>
<keyword evidence="2" id="KW-0813">Transport</keyword>
<evidence type="ECO:0000256" key="5">
    <source>
        <dbReference type="ARBA" id="ARBA00023136"/>
    </source>
</evidence>
<gene>
    <name evidence="7" type="ORF">KIL84_001526</name>
</gene>
<evidence type="ECO:0000313" key="7">
    <source>
        <dbReference type="EMBL" id="KAH1164756.1"/>
    </source>
</evidence>
<evidence type="ECO:0000256" key="6">
    <source>
        <dbReference type="SAM" id="Phobius"/>
    </source>
</evidence>
<accession>A0A9D3WPY6</accession>
<comment type="subcellular location">
    <subcellularLocation>
        <location evidence="1">Membrane</location>
        <topology evidence="1">Multi-pass membrane protein</topology>
    </subcellularLocation>
</comment>
<keyword evidence="3 6" id="KW-0812">Transmembrane</keyword>
<keyword evidence="4 6" id="KW-1133">Transmembrane helix</keyword>
<feature type="transmembrane region" description="Helical" evidence="6">
    <location>
        <begin position="95"/>
        <end position="117"/>
    </location>
</feature>
<dbReference type="EMBL" id="JAHDVG010000565">
    <property type="protein sequence ID" value="KAH1164756.1"/>
    <property type="molecule type" value="Genomic_DNA"/>
</dbReference>
<keyword evidence="5 6" id="KW-0472">Membrane</keyword>
<feature type="transmembrane region" description="Helical" evidence="6">
    <location>
        <begin position="62"/>
        <end position="83"/>
    </location>
</feature>
<evidence type="ECO:0000256" key="3">
    <source>
        <dbReference type="ARBA" id="ARBA00022692"/>
    </source>
</evidence>
<dbReference type="AlphaFoldDB" id="A0A9D3WPY6"/>
<keyword evidence="8" id="KW-1185">Reference proteome</keyword>
<name>A0A9D3WPY6_9SAUR</name>
<evidence type="ECO:0000256" key="1">
    <source>
        <dbReference type="ARBA" id="ARBA00004141"/>
    </source>
</evidence>
<dbReference type="GO" id="GO:0016020">
    <property type="term" value="C:membrane"/>
    <property type="evidence" value="ECO:0007669"/>
    <property type="project" value="UniProtKB-SubCell"/>
</dbReference>
<dbReference type="InterPro" id="IPR044770">
    <property type="entry name" value="MFS_spinster-like"/>
</dbReference>
<evidence type="ECO:0000256" key="2">
    <source>
        <dbReference type="ARBA" id="ARBA00022448"/>
    </source>
</evidence>